<organism evidence="10 11">
    <name type="scientific">Halorubrum trueperi</name>
    <dbReference type="NCBI Taxonomy" id="2004704"/>
    <lineage>
        <taxon>Archaea</taxon>
        <taxon>Methanobacteriati</taxon>
        <taxon>Methanobacteriota</taxon>
        <taxon>Stenosarchaea group</taxon>
        <taxon>Halobacteria</taxon>
        <taxon>Halobacteriales</taxon>
        <taxon>Haloferacaceae</taxon>
        <taxon>Halorubrum</taxon>
    </lineage>
</organism>
<dbReference type="InterPro" id="IPR000014">
    <property type="entry name" value="PAS"/>
</dbReference>
<dbReference type="Gene3D" id="3.30.565.10">
    <property type="entry name" value="Histidine kinase-like ATPase, C-terminal domain"/>
    <property type="match status" value="1"/>
</dbReference>
<dbReference type="CDD" id="cd00075">
    <property type="entry name" value="HATPase"/>
    <property type="match status" value="1"/>
</dbReference>
<dbReference type="InterPro" id="IPR050736">
    <property type="entry name" value="Sensor_HK_Regulatory"/>
</dbReference>
<evidence type="ECO:0000259" key="7">
    <source>
        <dbReference type="PROSITE" id="PS50109"/>
    </source>
</evidence>
<dbReference type="GO" id="GO:0000160">
    <property type="term" value="P:phosphorelay signal transduction system"/>
    <property type="evidence" value="ECO:0007669"/>
    <property type="project" value="UniProtKB-KW"/>
</dbReference>
<keyword evidence="11" id="KW-1185">Reference proteome</keyword>
<evidence type="ECO:0000256" key="6">
    <source>
        <dbReference type="ARBA" id="ARBA00023012"/>
    </source>
</evidence>
<evidence type="ECO:0000313" key="11">
    <source>
        <dbReference type="Proteomes" id="UP001596333"/>
    </source>
</evidence>
<keyword evidence="3" id="KW-0597">Phosphoprotein</keyword>
<dbReference type="InterPro" id="IPR035965">
    <property type="entry name" value="PAS-like_dom_sf"/>
</dbReference>
<keyword evidence="6" id="KW-0902">Two-component regulatory system</keyword>
<dbReference type="Pfam" id="PF00989">
    <property type="entry name" value="PAS"/>
    <property type="match status" value="1"/>
</dbReference>
<protein>
    <recommendedName>
        <fullName evidence="2">histidine kinase</fullName>
        <ecNumber evidence="2">2.7.13.3</ecNumber>
    </recommendedName>
</protein>
<dbReference type="PANTHER" id="PTHR43711:SF1">
    <property type="entry name" value="HISTIDINE KINASE 1"/>
    <property type="match status" value="1"/>
</dbReference>
<evidence type="ECO:0000256" key="5">
    <source>
        <dbReference type="ARBA" id="ARBA00022777"/>
    </source>
</evidence>
<dbReference type="PANTHER" id="PTHR43711">
    <property type="entry name" value="TWO-COMPONENT HISTIDINE KINASE"/>
    <property type="match status" value="1"/>
</dbReference>
<dbReference type="PROSITE" id="PS50113">
    <property type="entry name" value="PAC"/>
    <property type="match status" value="1"/>
</dbReference>
<dbReference type="RefSeq" id="WP_379768095.1">
    <property type="nucleotide sequence ID" value="NZ_JBHSXI010000011.1"/>
</dbReference>
<dbReference type="Gene3D" id="1.10.287.130">
    <property type="match status" value="1"/>
</dbReference>
<evidence type="ECO:0000313" key="10">
    <source>
        <dbReference type="EMBL" id="MFC6889371.1"/>
    </source>
</evidence>
<dbReference type="GO" id="GO:0004673">
    <property type="term" value="F:protein histidine kinase activity"/>
    <property type="evidence" value="ECO:0007669"/>
    <property type="project" value="UniProtKB-EC"/>
</dbReference>
<dbReference type="SUPFAM" id="SSF47384">
    <property type="entry name" value="Homodimeric domain of signal transducing histidine kinase"/>
    <property type="match status" value="1"/>
</dbReference>
<dbReference type="CDD" id="cd00082">
    <property type="entry name" value="HisKA"/>
    <property type="match status" value="1"/>
</dbReference>
<gene>
    <name evidence="10" type="ORF">ACFQEY_10145</name>
</gene>
<evidence type="ECO:0000256" key="4">
    <source>
        <dbReference type="ARBA" id="ARBA00022679"/>
    </source>
</evidence>
<evidence type="ECO:0000259" key="8">
    <source>
        <dbReference type="PROSITE" id="PS50112"/>
    </source>
</evidence>
<dbReference type="SMART" id="SM00388">
    <property type="entry name" value="HisKA"/>
    <property type="match status" value="1"/>
</dbReference>
<dbReference type="PROSITE" id="PS50109">
    <property type="entry name" value="HIS_KIN"/>
    <property type="match status" value="1"/>
</dbReference>
<dbReference type="SMART" id="SM00387">
    <property type="entry name" value="HATPase_c"/>
    <property type="match status" value="1"/>
</dbReference>
<feature type="domain" description="PAS" evidence="8">
    <location>
        <begin position="10"/>
        <end position="80"/>
    </location>
</feature>
<dbReference type="InterPro" id="IPR003594">
    <property type="entry name" value="HATPase_dom"/>
</dbReference>
<comment type="catalytic activity">
    <reaction evidence="1">
        <text>ATP + protein L-histidine = ADP + protein N-phospho-L-histidine.</text>
        <dbReference type="EC" id="2.7.13.3"/>
    </reaction>
</comment>
<comment type="caution">
    <text evidence="10">The sequence shown here is derived from an EMBL/GenBank/DDBJ whole genome shotgun (WGS) entry which is preliminary data.</text>
</comment>
<reference evidence="10 11" key="1">
    <citation type="journal article" date="2019" name="Int. J. Syst. Evol. Microbiol.">
        <title>The Global Catalogue of Microorganisms (GCM) 10K type strain sequencing project: providing services to taxonomists for standard genome sequencing and annotation.</title>
        <authorList>
            <consortium name="The Broad Institute Genomics Platform"/>
            <consortium name="The Broad Institute Genome Sequencing Center for Infectious Disease"/>
            <person name="Wu L."/>
            <person name="Ma J."/>
        </authorList>
    </citation>
    <scope>NUCLEOTIDE SEQUENCE [LARGE SCALE GENOMIC DNA]</scope>
    <source>
        <strain evidence="10 11">Y73</strain>
    </source>
</reference>
<dbReference type="Gene3D" id="3.30.450.20">
    <property type="entry name" value="PAS domain"/>
    <property type="match status" value="1"/>
</dbReference>
<dbReference type="InterPro" id="IPR004358">
    <property type="entry name" value="Sig_transdc_His_kin-like_C"/>
</dbReference>
<dbReference type="SUPFAM" id="SSF55785">
    <property type="entry name" value="PYP-like sensor domain (PAS domain)"/>
    <property type="match status" value="1"/>
</dbReference>
<dbReference type="PROSITE" id="PS50112">
    <property type="entry name" value="PAS"/>
    <property type="match status" value="1"/>
</dbReference>
<feature type="domain" description="PAC" evidence="9">
    <location>
        <begin position="87"/>
        <end position="137"/>
    </location>
</feature>
<dbReference type="EC" id="2.7.13.3" evidence="2"/>
<name>A0ABD5UM99_9EURY</name>
<dbReference type="CDD" id="cd00130">
    <property type="entry name" value="PAS"/>
    <property type="match status" value="1"/>
</dbReference>
<dbReference type="InterPro" id="IPR003661">
    <property type="entry name" value="HisK_dim/P_dom"/>
</dbReference>
<evidence type="ECO:0000256" key="3">
    <source>
        <dbReference type="ARBA" id="ARBA00022553"/>
    </source>
</evidence>
<dbReference type="SUPFAM" id="SSF55874">
    <property type="entry name" value="ATPase domain of HSP90 chaperone/DNA topoisomerase II/histidine kinase"/>
    <property type="match status" value="1"/>
</dbReference>
<dbReference type="InterPro" id="IPR000700">
    <property type="entry name" value="PAS-assoc_C"/>
</dbReference>
<keyword evidence="4" id="KW-0808">Transferase</keyword>
<dbReference type="SMART" id="SM00091">
    <property type="entry name" value="PAS"/>
    <property type="match status" value="1"/>
</dbReference>
<evidence type="ECO:0000259" key="9">
    <source>
        <dbReference type="PROSITE" id="PS50113"/>
    </source>
</evidence>
<proteinExistence type="predicted"/>
<feature type="domain" description="Histidine kinase" evidence="7">
    <location>
        <begin position="148"/>
        <end position="340"/>
    </location>
</feature>
<dbReference type="InterPro" id="IPR036890">
    <property type="entry name" value="HATPase_C_sf"/>
</dbReference>
<dbReference type="PRINTS" id="PR00344">
    <property type="entry name" value="BCTRLSENSOR"/>
</dbReference>
<accession>A0ABD5UM99</accession>
<dbReference type="Pfam" id="PF02518">
    <property type="entry name" value="HATPase_c"/>
    <property type="match status" value="1"/>
</dbReference>
<dbReference type="EMBL" id="JBHSXI010000011">
    <property type="protein sequence ID" value="MFC6889371.1"/>
    <property type="molecule type" value="Genomic_DNA"/>
</dbReference>
<dbReference type="Proteomes" id="UP001596333">
    <property type="component" value="Unassembled WGS sequence"/>
</dbReference>
<dbReference type="AlphaFoldDB" id="A0ABD5UM99"/>
<dbReference type="InterPro" id="IPR005467">
    <property type="entry name" value="His_kinase_dom"/>
</dbReference>
<keyword evidence="5" id="KW-0418">Kinase</keyword>
<dbReference type="NCBIfam" id="TIGR00229">
    <property type="entry name" value="sensory_box"/>
    <property type="match status" value="1"/>
</dbReference>
<dbReference type="InterPro" id="IPR013767">
    <property type="entry name" value="PAS_fold"/>
</dbReference>
<evidence type="ECO:0000256" key="1">
    <source>
        <dbReference type="ARBA" id="ARBA00000085"/>
    </source>
</evidence>
<sequence length="340" mass="37566">MDPSSPPIPNDDFYQTLVENAAEGMLTIDAESKIVYANAAVEDILGYAPEELIGSSKMKIIPERLQSVHASALGSYVQTGERNIDWDGMELPARHRDGHEVPVLISLREHEHGGEQYFTGIIRDITERRRRETQLRDQKDRLDDFADILTHDIRNPLSVAQGYTDLAREGHDVPELETVSESLDRIDRLVEDVLELSKEGQFIGATEPVDIEASVRESWASVDTHDATLRIDSDLSAVEADESRVRELFANLFRNAVEHVGKDVTVRIGRLDDGDGIYVADDGDGIPESTRESVFEHGYSTAMGGTGYGLSIVSQIATAHGWNISVTEGTDGGARFEISF</sequence>
<dbReference type="Pfam" id="PF00512">
    <property type="entry name" value="HisKA"/>
    <property type="match status" value="1"/>
</dbReference>
<evidence type="ECO:0000256" key="2">
    <source>
        <dbReference type="ARBA" id="ARBA00012438"/>
    </source>
</evidence>
<dbReference type="InterPro" id="IPR036097">
    <property type="entry name" value="HisK_dim/P_sf"/>
</dbReference>